<dbReference type="RefSeq" id="WP_115234500.1">
    <property type="nucleotide sequence ID" value="NZ_UGIF01000002.1"/>
</dbReference>
<reference evidence="1 2" key="1">
    <citation type="submission" date="2018-06" db="EMBL/GenBank/DDBJ databases">
        <authorList>
            <consortium name="Pathogen Informatics"/>
            <person name="Doyle S."/>
        </authorList>
    </citation>
    <scope>NUCLEOTIDE SEQUENCE [LARGE SCALE GENOMIC DNA]</scope>
    <source>
        <strain evidence="1 2">NCTC8129</strain>
    </source>
</reference>
<accession>A0A377KFT1</accession>
<gene>
    <name evidence="1" type="ORF">NCTC8129_00121</name>
</gene>
<dbReference type="Proteomes" id="UP000254070">
    <property type="component" value="Unassembled WGS sequence"/>
</dbReference>
<dbReference type="AlphaFoldDB" id="A0A377KFT1"/>
<name>A0A377KFT1_9ENTE</name>
<protein>
    <submittedName>
        <fullName evidence="1">Uncharacterized protein</fullName>
    </submittedName>
</protein>
<proteinExistence type="predicted"/>
<sequence>MPDCVVLVVNLNENIMYINRIISYVESFFNAKVICTAVFPKEKGVTHSHNSMPSIEKFIEILKIKTNRPSYRINDTPIVKLS</sequence>
<dbReference type="EMBL" id="UGIF01000002">
    <property type="protein sequence ID" value="STP28009.1"/>
    <property type="molecule type" value="Genomic_DNA"/>
</dbReference>
<evidence type="ECO:0000313" key="2">
    <source>
        <dbReference type="Proteomes" id="UP000254070"/>
    </source>
</evidence>
<organism evidence="1 2">
    <name type="scientific">Enterococcus durans</name>
    <dbReference type="NCBI Taxonomy" id="53345"/>
    <lineage>
        <taxon>Bacteria</taxon>
        <taxon>Bacillati</taxon>
        <taxon>Bacillota</taxon>
        <taxon>Bacilli</taxon>
        <taxon>Lactobacillales</taxon>
        <taxon>Enterococcaceae</taxon>
        <taxon>Enterococcus</taxon>
    </lineage>
</organism>
<evidence type="ECO:0000313" key="1">
    <source>
        <dbReference type="EMBL" id="STP28009.1"/>
    </source>
</evidence>